<name>A0ABV5QGY4_9ACTN</name>
<reference evidence="1 2" key="1">
    <citation type="submission" date="2024-09" db="EMBL/GenBank/DDBJ databases">
        <authorList>
            <person name="Sun Q."/>
            <person name="Mori K."/>
        </authorList>
    </citation>
    <scope>NUCLEOTIDE SEQUENCE [LARGE SCALE GENOMIC DNA]</scope>
    <source>
        <strain evidence="1 2">JCM 3323</strain>
    </source>
</reference>
<dbReference type="Gene3D" id="3.90.1200.10">
    <property type="match status" value="1"/>
</dbReference>
<proteinExistence type="predicted"/>
<protein>
    <submittedName>
        <fullName evidence="1">Phosphotransferase family protein</fullName>
    </submittedName>
</protein>
<keyword evidence="2" id="KW-1185">Reference proteome</keyword>
<evidence type="ECO:0000313" key="1">
    <source>
        <dbReference type="EMBL" id="MFB9534508.1"/>
    </source>
</evidence>
<dbReference type="Proteomes" id="UP001589646">
    <property type="component" value="Unassembled WGS sequence"/>
</dbReference>
<sequence>MTRLDWEDLPETVRAAIQDRCGAVVKAETATSGIMPGVAARLHTEHGSVFLKAINADNTAAFLHIREQWASRALPAAVAAPRLLWSDLVDGWHVMGFEYLERAREADLSPGSPDLHPVLATVAGLGRVLTPCPAGARGVAENIAPLQAKGKHLMDKNALGDDHGLYQAALDGLDLAAVEGDTFLHYDLSPSNLLVTPAGMRVIDWSFAARGAAWVEPVMLAPRLIEAGHTPAQTEDLLELVPAWRTASPAAVTGLVALWTMFRLYKAQFGPEDGRAFRARAAEAGRSWLAFRLGAA</sequence>
<dbReference type="RefSeq" id="WP_346119647.1">
    <property type="nucleotide sequence ID" value="NZ_BAAAXC010000009.1"/>
</dbReference>
<comment type="caution">
    <text evidence="1">The sequence shown here is derived from an EMBL/GenBank/DDBJ whole genome shotgun (WGS) entry which is preliminary data.</text>
</comment>
<dbReference type="SUPFAM" id="SSF56112">
    <property type="entry name" value="Protein kinase-like (PK-like)"/>
    <property type="match status" value="1"/>
</dbReference>
<gene>
    <name evidence="1" type="ORF">ACFFRN_48665</name>
</gene>
<evidence type="ECO:0000313" key="2">
    <source>
        <dbReference type="Proteomes" id="UP001589646"/>
    </source>
</evidence>
<dbReference type="InterPro" id="IPR011009">
    <property type="entry name" value="Kinase-like_dom_sf"/>
</dbReference>
<dbReference type="EMBL" id="JBHMCE010000030">
    <property type="protein sequence ID" value="MFB9534508.1"/>
    <property type="molecule type" value="Genomic_DNA"/>
</dbReference>
<accession>A0ABV5QGY4</accession>
<organism evidence="1 2">
    <name type="scientific">Nonomuraea roseola</name>
    <dbReference type="NCBI Taxonomy" id="46179"/>
    <lineage>
        <taxon>Bacteria</taxon>
        <taxon>Bacillati</taxon>
        <taxon>Actinomycetota</taxon>
        <taxon>Actinomycetes</taxon>
        <taxon>Streptosporangiales</taxon>
        <taxon>Streptosporangiaceae</taxon>
        <taxon>Nonomuraea</taxon>
    </lineage>
</organism>